<dbReference type="GO" id="GO:1902201">
    <property type="term" value="P:negative regulation of bacterial-type flagellum-dependent cell motility"/>
    <property type="evidence" value="ECO:0007669"/>
    <property type="project" value="TreeGrafter"/>
</dbReference>
<feature type="domain" description="Response regulatory" evidence="4">
    <location>
        <begin position="2"/>
        <end position="119"/>
    </location>
</feature>
<dbReference type="InterPro" id="IPR000160">
    <property type="entry name" value="GGDEF_dom"/>
</dbReference>
<dbReference type="GO" id="GO:0043709">
    <property type="term" value="P:cell adhesion involved in single-species biofilm formation"/>
    <property type="evidence" value="ECO:0007669"/>
    <property type="project" value="TreeGrafter"/>
</dbReference>
<dbReference type="SMART" id="SM00267">
    <property type="entry name" value="GGDEF"/>
    <property type="match status" value="1"/>
</dbReference>
<dbReference type="Pfam" id="PF00072">
    <property type="entry name" value="Response_reg"/>
    <property type="match status" value="1"/>
</dbReference>
<dbReference type="AlphaFoldDB" id="A0A916UR78"/>
<organism evidence="6 7">
    <name type="scientific">Undibacterium terreum</name>
    <dbReference type="NCBI Taxonomy" id="1224302"/>
    <lineage>
        <taxon>Bacteria</taxon>
        <taxon>Pseudomonadati</taxon>
        <taxon>Pseudomonadota</taxon>
        <taxon>Betaproteobacteria</taxon>
        <taxon>Burkholderiales</taxon>
        <taxon>Oxalobacteraceae</taxon>
        <taxon>Undibacterium</taxon>
    </lineage>
</organism>
<dbReference type="NCBIfam" id="TIGR00254">
    <property type="entry name" value="GGDEF"/>
    <property type="match status" value="1"/>
</dbReference>
<evidence type="ECO:0000256" key="3">
    <source>
        <dbReference type="PROSITE-ProRule" id="PRU00169"/>
    </source>
</evidence>
<evidence type="ECO:0000313" key="6">
    <source>
        <dbReference type="EMBL" id="GGC82766.1"/>
    </source>
</evidence>
<feature type="modified residue" description="4-aspartylphosphate" evidence="3">
    <location>
        <position position="52"/>
    </location>
</feature>
<dbReference type="FunFam" id="3.30.70.270:FF:000001">
    <property type="entry name" value="Diguanylate cyclase domain protein"/>
    <property type="match status" value="1"/>
</dbReference>
<keyword evidence="3" id="KW-0597">Phosphoprotein</keyword>
<dbReference type="SUPFAM" id="SSF52172">
    <property type="entry name" value="CheY-like"/>
    <property type="match status" value="1"/>
</dbReference>
<dbReference type="InterPro" id="IPR029787">
    <property type="entry name" value="Nucleotide_cyclase"/>
</dbReference>
<keyword evidence="7" id="KW-1185">Reference proteome</keyword>
<dbReference type="PANTHER" id="PTHR45138:SF9">
    <property type="entry name" value="DIGUANYLATE CYCLASE DGCM-RELATED"/>
    <property type="match status" value="1"/>
</dbReference>
<comment type="caution">
    <text evidence="6">The sequence shown here is derived from an EMBL/GenBank/DDBJ whole genome shotgun (WGS) entry which is preliminary data.</text>
</comment>
<dbReference type="InterPro" id="IPR011006">
    <property type="entry name" value="CheY-like_superfamily"/>
</dbReference>
<dbReference type="InterPro" id="IPR050469">
    <property type="entry name" value="Diguanylate_Cyclase"/>
</dbReference>
<dbReference type="EMBL" id="BMED01000003">
    <property type="protein sequence ID" value="GGC82766.1"/>
    <property type="molecule type" value="Genomic_DNA"/>
</dbReference>
<evidence type="ECO:0000256" key="2">
    <source>
        <dbReference type="ARBA" id="ARBA00034247"/>
    </source>
</evidence>
<dbReference type="PROSITE" id="PS50887">
    <property type="entry name" value="GGDEF"/>
    <property type="match status" value="1"/>
</dbReference>
<reference evidence="6" key="1">
    <citation type="journal article" date="2014" name="Int. J. Syst. Evol. Microbiol.">
        <title>Complete genome sequence of Corynebacterium casei LMG S-19264T (=DSM 44701T), isolated from a smear-ripened cheese.</title>
        <authorList>
            <consortium name="US DOE Joint Genome Institute (JGI-PGF)"/>
            <person name="Walter F."/>
            <person name="Albersmeier A."/>
            <person name="Kalinowski J."/>
            <person name="Ruckert C."/>
        </authorList>
    </citation>
    <scope>NUCLEOTIDE SEQUENCE</scope>
    <source>
        <strain evidence="6">CGMCC 1.10998</strain>
    </source>
</reference>
<dbReference type="Gene3D" id="3.40.50.2300">
    <property type="match status" value="1"/>
</dbReference>
<comment type="catalytic activity">
    <reaction evidence="2">
        <text>2 GTP = 3',3'-c-di-GMP + 2 diphosphate</text>
        <dbReference type="Rhea" id="RHEA:24898"/>
        <dbReference type="ChEBI" id="CHEBI:33019"/>
        <dbReference type="ChEBI" id="CHEBI:37565"/>
        <dbReference type="ChEBI" id="CHEBI:58805"/>
        <dbReference type="EC" id="2.7.7.65"/>
    </reaction>
</comment>
<dbReference type="SUPFAM" id="SSF55073">
    <property type="entry name" value="Nucleotide cyclase"/>
    <property type="match status" value="1"/>
</dbReference>
<evidence type="ECO:0000259" key="4">
    <source>
        <dbReference type="PROSITE" id="PS50110"/>
    </source>
</evidence>
<dbReference type="Proteomes" id="UP000637423">
    <property type="component" value="Unassembled WGS sequence"/>
</dbReference>
<dbReference type="Pfam" id="PF00990">
    <property type="entry name" value="GGDEF"/>
    <property type="match status" value="1"/>
</dbReference>
<evidence type="ECO:0000256" key="1">
    <source>
        <dbReference type="ARBA" id="ARBA00012528"/>
    </source>
</evidence>
<gene>
    <name evidence="6" type="ORF">GCM10011396_32650</name>
</gene>
<dbReference type="EC" id="2.7.7.65" evidence="1"/>
<evidence type="ECO:0000313" key="7">
    <source>
        <dbReference type="Proteomes" id="UP000637423"/>
    </source>
</evidence>
<feature type="domain" description="GGDEF" evidence="5">
    <location>
        <begin position="162"/>
        <end position="295"/>
    </location>
</feature>
<dbReference type="Gene3D" id="3.30.70.270">
    <property type="match status" value="1"/>
</dbReference>
<accession>A0A916UR78</accession>
<evidence type="ECO:0000259" key="5">
    <source>
        <dbReference type="PROSITE" id="PS50887"/>
    </source>
</evidence>
<reference evidence="6" key="2">
    <citation type="submission" date="2020-09" db="EMBL/GenBank/DDBJ databases">
        <authorList>
            <person name="Sun Q."/>
            <person name="Zhou Y."/>
        </authorList>
    </citation>
    <scope>NUCLEOTIDE SEQUENCE</scope>
    <source>
        <strain evidence="6">CGMCC 1.10998</strain>
    </source>
</reference>
<dbReference type="GO" id="GO:0052621">
    <property type="term" value="F:diguanylate cyclase activity"/>
    <property type="evidence" value="ECO:0007669"/>
    <property type="project" value="UniProtKB-EC"/>
</dbReference>
<proteinExistence type="predicted"/>
<protein>
    <recommendedName>
        <fullName evidence="1">diguanylate cyclase</fullName>
        <ecNumber evidence="1">2.7.7.65</ecNumber>
    </recommendedName>
</protein>
<dbReference type="InterPro" id="IPR043128">
    <property type="entry name" value="Rev_trsase/Diguanyl_cyclase"/>
</dbReference>
<dbReference type="GO" id="GO:0000160">
    <property type="term" value="P:phosphorelay signal transduction system"/>
    <property type="evidence" value="ECO:0007669"/>
    <property type="project" value="InterPro"/>
</dbReference>
<dbReference type="RefSeq" id="WP_188567151.1">
    <property type="nucleotide sequence ID" value="NZ_BMED01000003.1"/>
</dbReference>
<dbReference type="GO" id="GO:0005886">
    <property type="term" value="C:plasma membrane"/>
    <property type="evidence" value="ECO:0007669"/>
    <property type="project" value="TreeGrafter"/>
</dbReference>
<dbReference type="CDD" id="cd01949">
    <property type="entry name" value="GGDEF"/>
    <property type="match status" value="1"/>
</dbReference>
<dbReference type="InterPro" id="IPR001789">
    <property type="entry name" value="Sig_transdc_resp-reg_receiver"/>
</dbReference>
<sequence>MKILIADDEPISLLYLQAVLEEWDYEVVTASDGNQACEILQSPDAPMLAIIDWMMPGMDGIDVCRVVRESVKDRYVYMIMLTGKSETEFIVEAMNAGADDFISKPFNIDELQVRVRAGRRIADLEQKLRIKASHDALTGLYNRGTILEILQKELTRHQRNKHSFAIIFGDLDHFKRINDDFGHLAGDMVLREAAARISAVLRPYDSLGRYGGEELLIVLPGCDAIEATEIAERVRLAICNKPVTTDAGDVPTSLSMGVAVIAQGQQISFNGLIHLADAALYIAKDKGRNRVELAI</sequence>
<name>A0A916UR78_9BURK</name>
<dbReference type="PANTHER" id="PTHR45138">
    <property type="entry name" value="REGULATORY COMPONENTS OF SENSORY TRANSDUCTION SYSTEM"/>
    <property type="match status" value="1"/>
</dbReference>
<dbReference type="SMART" id="SM00448">
    <property type="entry name" value="REC"/>
    <property type="match status" value="1"/>
</dbReference>
<dbReference type="PROSITE" id="PS50110">
    <property type="entry name" value="RESPONSE_REGULATORY"/>
    <property type="match status" value="1"/>
</dbReference>